<evidence type="ECO:0000256" key="6">
    <source>
        <dbReference type="ARBA" id="ARBA00022741"/>
    </source>
</evidence>
<dbReference type="Gene3D" id="3.40.50.720">
    <property type="entry name" value="NAD(P)-binding Rossmann-like Domain"/>
    <property type="match status" value="1"/>
</dbReference>
<accession>A0A0H4PCB4</accession>
<dbReference type="PATRIC" id="fig|320787.5.peg.2910"/>
<evidence type="ECO:0000256" key="1">
    <source>
        <dbReference type="ARBA" id="ARBA00004496"/>
    </source>
</evidence>
<evidence type="ECO:0000256" key="3">
    <source>
        <dbReference type="ARBA" id="ARBA00022490"/>
    </source>
</evidence>
<comment type="function">
    <text evidence="9 10">Cell wall formation. Catalyzes the addition of glutamate to the nucleotide precursor UDP-N-acetylmuramoyl-L-alanine (UMA).</text>
</comment>
<sequence length="448" mass="49135">MQKTVILGSGESGFGAALLAHKHGHRVFVSDAGKINEKRKRVFLDKNIAFEEGKHSLPLLLDAQTIIKSPGISFEAPLVVQLLEAGIEVIDELEFANRFSKGKVIAITGTNGKTTTTLLIYHLMKSAGMDVGIGGNVGQSWALQLVEKDYSWWVLEVSSFQIEGFVDLKPKIAVLLNITPDHLDRYHYELEKYAAAKMKLTDNMNEEDCLVFHEPDQNIIKAMVGMKGKPTLAPIALNKQAKTRAYVSNKELNLELKDANWSWPISEMVLQGEHNLINSLAATLATALAGVPTSEVGPALKSFVNAAHRMEHVADVNNIKFINDSKGTNVDATAFALSAFKEPLIWIAGGVDKGNDYSLLYDKVIDHVKLLICLGKENEKLKMAFSGKIPVILTTEDIKEAVQLALAHGKPGDVALLSPACASFDLFKNYEDRGDQFKEAVISLKDIN</sequence>
<keyword evidence="4 9" id="KW-0436">Ligase</keyword>
<dbReference type="UniPathway" id="UPA00219"/>
<dbReference type="Gene3D" id="3.90.190.20">
    <property type="entry name" value="Mur ligase, C-terminal domain"/>
    <property type="match status" value="1"/>
</dbReference>
<dbReference type="InterPro" id="IPR004101">
    <property type="entry name" value="Mur_ligase_C"/>
</dbReference>
<comment type="similarity">
    <text evidence="9">Belongs to the MurCDEF family.</text>
</comment>
<feature type="binding site" evidence="9">
    <location>
        <begin position="109"/>
        <end position="115"/>
    </location>
    <ligand>
        <name>ATP</name>
        <dbReference type="ChEBI" id="CHEBI:30616"/>
    </ligand>
</feature>
<dbReference type="GO" id="GO:0008764">
    <property type="term" value="F:UDP-N-acetylmuramoylalanine-D-glutamate ligase activity"/>
    <property type="evidence" value="ECO:0007669"/>
    <property type="project" value="UniProtKB-UniRule"/>
</dbReference>
<dbReference type="Pfam" id="PF08245">
    <property type="entry name" value="Mur_ligase_M"/>
    <property type="match status" value="1"/>
</dbReference>
<evidence type="ECO:0000259" key="12">
    <source>
        <dbReference type="Pfam" id="PF08245"/>
    </source>
</evidence>
<dbReference type="GO" id="GO:0005524">
    <property type="term" value="F:ATP binding"/>
    <property type="evidence" value="ECO:0007669"/>
    <property type="project" value="UniProtKB-UniRule"/>
</dbReference>
<evidence type="ECO:0000313" key="14">
    <source>
        <dbReference type="Proteomes" id="UP000036520"/>
    </source>
</evidence>
<dbReference type="GO" id="GO:0008360">
    <property type="term" value="P:regulation of cell shape"/>
    <property type="evidence" value="ECO:0007669"/>
    <property type="project" value="UniProtKB-KW"/>
</dbReference>
<dbReference type="EC" id="6.3.2.9" evidence="9 10"/>
<dbReference type="PROSITE" id="PS01011">
    <property type="entry name" value="FOLYLPOLYGLU_SYNT_1"/>
    <property type="match status" value="1"/>
</dbReference>
<keyword evidence="7 9" id="KW-0067">ATP-binding</keyword>
<dbReference type="Pfam" id="PF21799">
    <property type="entry name" value="MurD-like_N"/>
    <property type="match status" value="1"/>
</dbReference>
<dbReference type="EMBL" id="CP012040">
    <property type="protein sequence ID" value="AKP52071.1"/>
    <property type="molecule type" value="Genomic_DNA"/>
</dbReference>
<dbReference type="Pfam" id="PF02875">
    <property type="entry name" value="Mur_ligase_C"/>
    <property type="match status" value="1"/>
</dbReference>
<evidence type="ECO:0000259" key="11">
    <source>
        <dbReference type="Pfam" id="PF02875"/>
    </source>
</evidence>
<keyword evidence="8 9" id="KW-0131">Cell cycle</keyword>
<dbReference type="Proteomes" id="UP000036520">
    <property type="component" value="Chromosome"/>
</dbReference>
<dbReference type="RefSeq" id="WP_048642342.1">
    <property type="nucleotide sequence ID" value="NZ_CP012040.1"/>
</dbReference>
<dbReference type="GO" id="GO:0004326">
    <property type="term" value="F:tetrahydrofolylpolyglutamate synthase activity"/>
    <property type="evidence" value="ECO:0007669"/>
    <property type="project" value="InterPro"/>
</dbReference>
<keyword evidence="9 10" id="KW-0961">Cell wall biogenesis/degradation</keyword>
<dbReference type="SUPFAM" id="SSF51984">
    <property type="entry name" value="MurCD N-terminal domain"/>
    <property type="match status" value="1"/>
</dbReference>
<feature type="domain" description="Mur ligase central" evidence="12">
    <location>
        <begin position="107"/>
        <end position="285"/>
    </location>
</feature>
<dbReference type="GO" id="GO:0071555">
    <property type="term" value="P:cell wall organization"/>
    <property type="evidence" value="ECO:0007669"/>
    <property type="project" value="UniProtKB-KW"/>
</dbReference>
<dbReference type="GO" id="GO:0009252">
    <property type="term" value="P:peptidoglycan biosynthetic process"/>
    <property type="evidence" value="ECO:0007669"/>
    <property type="project" value="UniProtKB-UniRule"/>
</dbReference>
<evidence type="ECO:0000256" key="8">
    <source>
        <dbReference type="ARBA" id="ARBA00023306"/>
    </source>
</evidence>
<comment type="subcellular location">
    <subcellularLocation>
        <location evidence="1 9 10">Cytoplasm</location>
    </subcellularLocation>
</comment>
<dbReference type="NCBIfam" id="TIGR01087">
    <property type="entry name" value="murD"/>
    <property type="match status" value="1"/>
</dbReference>
<organism evidence="13 14">
    <name type="scientific">Cyclobacterium amurskyense</name>
    <dbReference type="NCBI Taxonomy" id="320787"/>
    <lineage>
        <taxon>Bacteria</taxon>
        <taxon>Pseudomonadati</taxon>
        <taxon>Bacteroidota</taxon>
        <taxon>Cytophagia</taxon>
        <taxon>Cytophagales</taxon>
        <taxon>Cyclobacteriaceae</taxon>
        <taxon>Cyclobacterium</taxon>
    </lineage>
</organism>
<keyword evidence="6 9" id="KW-0547">Nucleotide-binding</keyword>
<dbReference type="SUPFAM" id="SSF53244">
    <property type="entry name" value="MurD-like peptide ligases, peptide-binding domain"/>
    <property type="match status" value="1"/>
</dbReference>
<evidence type="ECO:0000256" key="9">
    <source>
        <dbReference type="HAMAP-Rule" id="MF_00639"/>
    </source>
</evidence>
<keyword evidence="9 10" id="KW-0573">Peptidoglycan synthesis</keyword>
<dbReference type="InterPro" id="IPR018109">
    <property type="entry name" value="Folylpolyglutamate_synth_CS"/>
</dbReference>
<dbReference type="GO" id="GO:0005737">
    <property type="term" value="C:cytoplasm"/>
    <property type="evidence" value="ECO:0007669"/>
    <property type="project" value="UniProtKB-SubCell"/>
</dbReference>
<evidence type="ECO:0000256" key="10">
    <source>
        <dbReference type="RuleBase" id="RU003664"/>
    </source>
</evidence>
<dbReference type="GO" id="GO:0051301">
    <property type="term" value="P:cell division"/>
    <property type="evidence" value="ECO:0007669"/>
    <property type="project" value="UniProtKB-KW"/>
</dbReference>
<dbReference type="OrthoDB" id="9809796at2"/>
<dbReference type="KEGG" id="camu:CA2015_2661"/>
<dbReference type="SUPFAM" id="SSF53623">
    <property type="entry name" value="MurD-like peptide ligases, catalytic domain"/>
    <property type="match status" value="1"/>
</dbReference>
<dbReference type="PANTHER" id="PTHR43692">
    <property type="entry name" value="UDP-N-ACETYLMURAMOYLALANINE--D-GLUTAMATE LIGASE"/>
    <property type="match status" value="1"/>
</dbReference>
<dbReference type="STRING" id="320787.CA2015_2661"/>
<reference evidence="13 14" key="1">
    <citation type="submission" date="2015-07" db="EMBL/GenBank/DDBJ databases">
        <authorList>
            <person name="Kim K.M."/>
        </authorList>
    </citation>
    <scope>NUCLEOTIDE SEQUENCE [LARGE SCALE GENOMIC DNA]</scope>
    <source>
        <strain evidence="13 14">KCTC 12363</strain>
    </source>
</reference>
<name>A0A0H4PCB4_9BACT</name>
<dbReference type="AlphaFoldDB" id="A0A0H4PCB4"/>
<evidence type="ECO:0000256" key="4">
    <source>
        <dbReference type="ARBA" id="ARBA00022598"/>
    </source>
</evidence>
<keyword evidence="3 9" id="KW-0963">Cytoplasm</keyword>
<protein>
    <recommendedName>
        <fullName evidence="9 10">UDP-N-acetylmuramoylalanine--D-glutamate ligase</fullName>
        <ecNumber evidence="9 10">6.3.2.9</ecNumber>
    </recommendedName>
    <alternativeName>
        <fullName evidence="9">D-glutamic acid-adding enzyme</fullName>
    </alternativeName>
    <alternativeName>
        <fullName evidence="9">UDP-N-acetylmuramoyl-L-alanyl-D-glutamate synthetase</fullName>
    </alternativeName>
</protein>
<dbReference type="InterPro" id="IPR013221">
    <property type="entry name" value="Mur_ligase_cen"/>
</dbReference>
<keyword evidence="14" id="KW-1185">Reference proteome</keyword>
<dbReference type="InterPro" id="IPR036615">
    <property type="entry name" value="Mur_ligase_C_dom_sf"/>
</dbReference>
<feature type="domain" description="Mur ligase C-terminal" evidence="11">
    <location>
        <begin position="308"/>
        <end position="421"/>
    </location>
</feature>
<keyword evidence="9 10" id="KW-0133">Cell shape</keyword>
<comment type="catalytic activity">
    <reaction evidence="9 10">
        <text>UDP-N-acetyl-alpha-D-muramoyl-L-alanine + D-glutamate + ATP = UDP-N-acetyl-alpha-D-muramoyl-L-alanyl-D-glutamate + ADP + phosphate + H(+)</text>
        <dbReference type="Rhea" id="RHEA:16429"/>
        <dbReference type="ChEBI" id="CHEBI:15378"/>
        <dbReference type="ChEBI" id="CHEBI:29986"/>
        <dbReference type="ChEBI" id="CHEBI:30616"/>
        <dbReference type="ChEBI" id="CHEBI:43474"/>
        <dbReference type="ChEBI" id="CHEBI:83898"/>
        <dbReference type="ChEBI" id="CHEBI:83900"/>
        <dbReference type="ChEBI" id="CHEBI:456216"/>
        <dbReference type="EC" id="6.3.2.9"/>
    </reaction>
</comment>
<keyword evidence="5 9" id="KW-0132">Cell division</keyword>
<evidence type="ECO:0000256" key="5">
    <source>
        <dbReference type="ARBA" id="ARBA00022618"/>
    </source>
</evidence>
<evidence type="ECO:0000256" key="2">
    <source>
        <dbReference type="ARBA" id="ARBA00004752"/>
    </source>
</evidence>
<evidence type="ECO:0000256" key="7">
    <source>
        <dbReference type="ARBA" id="ARBA00022840"/>
    </source>
</evidence>
<comment type="pathway">
    <text evidence="2 9 10">Cell wall biogenesis; peptidoglycan biosynthesis.</text>
</comment>
<dbReference type="InterPro" id="IPR036565">
    <property type="entry name" value="Mur-like_cat_sf"/>
</dbReference>
<dbReference type="HAMAP" id="MF_00639">
    <property type="entry name" value="MurD"/>
    <property type="match status" value="1"/>
</dbReference>
<proteinExistence type="inferred from homology"/>
<dbReference type="PANTHER" id="PTHR43692:SF1">
    <property type="entry name" value="UDP-N-ACETYLMURAMOYLALANINE--D-GLUTAMATE LIGASE"/>
    <property type="match status" value="1"/>
</dbReference>
<dbReference type="InterPro" id="IPR005762">
    <property type="entry name" value="MurD"/>
</dbReference>
<evidence type="ECO:0000313" key="13">
    <source>
        <dbReference type="EMBL" id="AKP52071.1"/>
    </source>
</evidence>
<gene>
    <name evidence="9" type="primary">murD</name>
    <name evidence="13" type="ORF">CA2015_2661</name>
</gene>
<dbReference type="Gene3D" id="3.40.1190.10">
    <property type="entry name" value="Mur-like, catalytic domain"/>
    <property type="match status" value="1"/>
</dbReference>